<evidence type="ECO:0000256" key="11">
    <source>
        <dbReference type="SAM" id="Phobius"/>
    </source>
</evidence>
<dbReference type="EMBL" id="BOMV01000026">
    <property type="protein sequence ID" value="GIE95256.1"/>
    <property type="molecule type" value="Genomic_DNA"/>
</dbReference>
<evidence type="ECO:0000256" key="10">
    <source>
        <dbReference type="ARBA" id="ARBA00023136"/>
    </source>
</evidence>
<evidence type="ECO:0000256" key="6">
    <source>
        <dbReference type="ARBA" id="ARBA00022801"/>
    </source>
</evidence>
<name>A0A919MPN1_9ACTN</name>
<dbReference type="InterPro" id="IPR041489">
    <property type="entry name" value="PDZ_6"/>
</dbReference>
<dbReference type="AlphaFoldDB" id="A0A919MPN1"/>
<evidence type="ECO:0000259" key="12">
    <source>
        <dbReference type="Pfam" id="PF02163"/>
    </source>
</evidence>
<evidence type="ECO:0000313" key="14">
    <source>
        <dbReference type="EMBL" id="GIE95256.1"/>
    </source>
</evidence>
<dbReference type="GO" id="GO:0004222">
    <property type="term" value="F:metalloendopeptidase activity"/>
    <property type="evidence" value="ECO:0007669"/>
    <property type="project" value="InterPro"/>
</dbReference>
<evidence type="ECO:0000256" key="3">
    <source>
        <dbReference type="ARBA" id="ARBA00007931"/>
    </source>
</evidence>
<dbReference type="Pfam" id="PF02163">
    <property type="entry name" value="Peptidase_M50"/>
    <property type="match status" value="1"/>
</dbReference>
<keyword evidence="7" id="KW-0862">Zinc</keyword>
<comment type="similarity">
    <text evidence="3">Belongs to the peptidase M50B family.</text>
</comment>
<evidence type="ECO:0000256" key="8">
    <source>
        <dbReference type="ARBA" id="ARBA00022989"/>
    </source>
</evidence>
<dbReference type="Proteomes" id="UP000636960">
    <property type="component" value="Unassembled WGS sequence"/>
</dbReference>
<gene>
    <name evidence="14" type="ORF">Ari01nite_27210</name>
</gene>
<feature type="domain" description="Peptidase M50" evidence="12">
    <location>
        <begin position="6"/>
        <end position="358"/>
    </location>
</feature>
<dbReference type="GO" id="GO:0016020">
    <property type="term" value="C:membrane"/>
    <property type="evidence" value="ECO:0007669"/>
    <property type="project" value="UniProtKB-SubCell"/>
</dbReference>
<dbReference type="PANTHER" id="PTHR42837:SF2">
    <property type="entry name" value="MEMBRANE METALLOPROTEASE ARASP2, CHLOROPLASTIC-RELATED"/>
    <property type="match status" value="1"/>
</dbReference>
<dbReference type="GO" id="GO:0006508">
    <property type="term" value="P:proteolysis"/>
    <property type="evidence" value="ECO:0007669"/>
    <property type="project" value="UniProtKB-KW"/>
</dbReference>
<evidence type="ECO:0000256" key="4">
    <source>
        <dbReference type="ARBA" id="ARBA00022670"/>
    </source>
</evidence>
<feature type="transmembrane region" description="Helical" evidence="11">
    <location>
        <begin position="95"/>
        <end position="121"/>
    </location>
</feature>
<feature type="transmembrane region" description="Helical" evidence="11">
    <location>
        <begin position="381"/>
        <end position="402"/>
    </location>
</feature>
<evidence type="ECO:0000259" key="13">
    <source>
        <dbReference type="Pfam" id="PF17820"/>
    </source>
</evidence>
<keyword evidence="4" id="KW-0645">Protease</keyword>
<keyword evidence="8 11" id="KW-1133">Transmembrane helix</keyword>
<keyword evidence="5 11" id="KW-0812">Transmembrane</keyword>
<dbReference type="InterPro" id="IPR008915">
    <property type="entry name" value="Peptidase_M50"/>
</dbReference>
<dbReference type="SUPFAM" id="SSF50156">
    <property type="entry name" value="PDZ domain-like"/>
    <property type="match status" value="1"/>
</dbReference>
<evidence type="ECO:0000256" key="7">
    <source>
        <dbReference type="ARBA" id="ARBA00022833"/>
    </source>
</evidence>
<evidence type="ECO:0000256" key="1">
    <source>
        <dbReference type="ARBA" id="ARBA00001947"/>
    </source>
</evidence>
<dbReference type="PANTHER" id="PTHR42837">
    <property type="entry name" value="REGULATOR OF SIGMA-E PROTEASE RSEP"/>
    <property type="match status" value="1"/>
</dbReference>
<evidence type="ECO:0000256" key="5">
    <source>
        <dbReference type="ARBA" id="ARBA00022692"/>
    </source>
</evidence>
<dbReference type="Pfam" id="PF17820">
    <property type="entry name" value="PDZ_6"/>
    <property type="match status" value="1"/>
</dbReference>
<dbReference type="Gene3D" id="2.30.42.10">
    <property type="match status" value="1"/>
</dbReference>
<dbReference type="InterPro" id="IPR004387">
    <property type="entry name" value="Pept_M50_Zn"/>
</dbReference>
<comment type="caution">
    <text evidence="14">The sequence shown here is derived from an EMBL/GenBank/DDBJ whole genome shotgun (WGS) entry which is preliminary data.</text>
</comment>
<dbReference type="CDD" id="cd06163">
    <property type="entry name" value="S2P-M50_PDZ_RseP-like"/>
    <property type="match status" value="1"/>
</dbReference>
<feature type="transmembrane region" description="Helical" evidence="11">
    <location>
        <begin position="316"/>
        <end position="339"/>
    </location>
</feature>
<sequence>MLFTAAFALAILVSVCLHELGHMLTAKRFGMKVSRYFVGYGPTAFSFRRGETEYGLKWLPFGGFCKIVGMVPDDPVAPADEHRAMWRFPLWQRTVVMASGAFTQLGLALVGLWFAAAYVGVPNLNYPQTSAEIGAQPAAVRVASCVTPDAARACTAADPVSPAMAAGLRDGDVLTAVGGVPVANYAEMVAAVRQARPGPAQVAYSRDGHPGTVTVDLRAVQRAPLDNPGGPVATVAALGVDLRITAPAEVTFGPVGAIPATADYAAWLGGQTVAAFQRIPGKVPALWNSITGDARDPETPISVVGVSLIGGEAASLGLWSTVLMIFIGLNVFMAFFNLLPLLPLDGGHMSIWWFERARSWLATRRHRPDPGRVDYYKLVPVTYVLILVGAAFTLLTITADLINPITLQD</sequence>
<feature type="domain" description="PDZ" evidence="13">
    <location>
        <begin position="155"/>
        <end position="197"/>
    </location>
</feature>
<evidence type="ECO:0000256" key="9">
    <source>
        <dbReference type="ARBA" id="ARBA00023049"/>
    </source>
</evidence>
<dbReference type="InterPro" id="IPR036034">
    <property type="entry name" value="PDZ_sf"/>
</dbReference>
<keyword evidence="15" id="KW-1185">Reference proteome</keyword>
<organism evidence="14 15">
    <name type="scientific">Paractinoplanes rishiriensis</name>
    <dbReference type="NCBI Taxonomy" id="1050105"/>
    <lineage>
        <taxon>Bacteria</taxon>
        <taxon>Bacillati</taxon>
        <taxon>Actinomycetota</taxon>
        <taxon>Actinomycetes</taxon>
        <taxon>Micromonosporales</taxon>
        <taxon>Micromonosporaceae</taxon>
        <taxon>Paractinoplanes</taxon>
    </lineage>
</organism>
<evidence type="ECO:0000256" key="2">
    <source>
        <dbReference type="ARBA" id="ARBA00004141"/>
    </source>
</evidence>
<comment type="subcellular location">
    <subcellularLocation>
        <location evidence="2">Membrane</location>
        <topology evidence="2">Multi-pass membrane protein</topology>
    </subcellularLocation>
</comment>
<evidence type="ECO:0000313" key="15">
    <source>
        <dbReference type="Proteomes" id="UP000636960"/>
    </source>
</evidence>
<keyword evidence="10 11" id="KW-0472">Membrane</keyword>
<comment type="cofactor">
    <cofactor evidence="1">
        <name>Zn(2+)</name>
        <dbReference type="ChEBI" id="CHEBI:29105"/>
    </cofactor>
</comment>
<reference evidence="14" key="1">
    <citation type="submission" date="2021-01" db="EMBL/GenBank/DDBJ databases">
        <title>Whole genome shotgun sequence of Actinoplanes rishiriensis NBRC 108556.</title>
        <authorList>
            <person name="Komaki H."/>
            <person name="Tamura T."/>
        </authorList>
    </citation>
    <scope>NUCLEOTIDE SEQUENCE</scope>
    <source>
        <strain evidence="14">NBRC 108556</strain>
    </source>
</reference>
<protein>
    <submittedName>
        <fullName evidence="14">Zinc metalloprotease</fullName>
    </submittedName>
</protein>
<keyword evidence="6" id="KW-0378">Hydrolase</keyword>
<keyword evidence="9 14" id="KW-0482">Metalloprotease</keyword>
<proteinExistence type="inferred from homology"/>
<accession>A0A919MPN1</accession>